<gene>
    <name evidence="4" type="ORF">ZIOFF_005944</name>
</gene>
<keyword evidence="1 2" id="KW-0694">RNA-binding</keyword>
<dbReference type="InterPro" id="IPR012677">
    <property type="entry name" value="Nucleotide-bd_a/b_plait_sf"/>
</dbReference>
<proteinExistence type="predicted"/>
<sequence length="165" mass="18220">MAREVAAGLWHQAVGIGVKLVFVNGLPPFWDEDKVKEQFKDFGEIEKVVLARNMSTVKRKDFGFVNFTSHAAVVACVEGINNTGLTYGKIKMKVRARLANPFPKTQAVKGGMSGGYRIGYTSFGAYSRFGRGRFPSFRVGFQGGRGGPLEVEVVGVSYVRKTWYL</sequence>
<evidence type="ECO:0000313" key="5">
    <source>
        <dbReference type="Proteomes" id="UP000734854"/>
    </source>
</evidence>
<comment type="caution">
    <text evidence="4">The sequence shown here is derived from an EMBL/GenBank/DDBJ whole genome shotgun (WGS) entry which is preliminary data.</text>
</comment>
<feature type="domain" description="RRM" evidence="3">
    <location>
        <begin position="19"/>
        <end position="101"/>
    </location>
</feature>
<reference evidence="4 5" key="1">
    <citation type="submission" date="2020-08" db="EMBL/GenBank/DDBJ databases">
        <title>Plant Genome Project.</title>
        <authorList>
            <person name="Zhang R.-G."/>
        </authorList>
    </citation>
    <scope>NUCLEOTIDE SEQUENCE [LARGE SCALE GENOMIC DNA]</scope>
    <source>
        <tissue evidence="4">Rhizome</tissue>
    </source>
</reference>
<dbReference type="EMBL" id="JACMSC010000002">
    <property type="protein sequence ID" value="KAG6532106.1"/>
    <property type="molecule type" value="Genomic_DNA"/>
</dbReference>
<dbReference type="GO" id="GO:0003723">
    <property type="term" value="F:RNA binding"/>
    <property type="evidence" value="ECO:0007669"/>
    <property type="project" value="UniProtKB-UniRule"/>
</dbReference>
<dbReference type="PANTHER" id="PTHR21245">
    <property type="entry name" value="HETEROGENEOUS NUCLEAR RIBONUCLEOPROTEIN"/>
    <property type="match status" value="1"/>
</dbReference>
<dbReference type="SUPFAM" id="SSF54928">
    <property type="entry name" value="RNA-binding domain, RBD"/>
    <property type="match status" value="1"/>
</dbReference>
<keyword evidence="5" id="KW-1185">Reference proteome</keyword>
<dbReference type="InterPro" id="IPR035979">
    <property type="entry name" value="RBD_domain_sf"/>
</dbReference>
<dbReference type="Gene3D" id="3.30.70.330">
    <property type="match status" value="1"/>
</dbReference>
<dbReference type="InterPro" id="IPR000504">
    <property type="entry name" value="RRM_dom"/>
</dbReference>
<dbReference type="PROSITE" id="PS50102">
    <property type="entry name" value="RRM"/>
    <property type="match status" value="1"/>
</dbReference>
<name>A0A8J5M1Z8_ZINOF</name>
<dbReference type="AlphaFoldDB" id="A0A8J5M1Z8"/>
<protein>
    <recommendedName>
        <fullName evidence="3">RRM domain-containing protein</fullName>
    </recommendedName>
</protein>
<dbReference type="Pfam" id="PF00076">
    <property type="entry name" value="RRM_1"/>
    <property type="match status" value="1"/>
</dbReference>
<organism evidence="4 5">
    <name type="scientific">Zingiber officinale</name>
    <name type="common">Ginger</name>
    <name type="synonym">Amomum zingiber</name>
    <dbReference type="NCBI Taxonomy" id="94328"/>
    <lineage>
        <taxon>Eukaryota</taxon>
        <taxon>Viridiplantae</taxon>
        <taxon>Streptophyta</taxon>
        <taxon>Embryophyta</taxon>
        <taxon>Tracheophyta</taxon>
        <taxon>Spermatophyta</taxon>
        <taxon>Magnoliopsida</taxon>
        <taxon>Liliopsida</taxon>
        <taxon>Zingiberales</taxon>
        <taxon>Zingiberaceae</taxon>
        <taxon>Zingiber</taxon>
    </lineage>
</organism>
<dbReference type="SMART" id="SM00360">
    <property type="entry name" value="RRM"/>
    <property type="match status" value="1"/>
</dbReference>
<dbReference type="CDD" id="cd00590">
    <property type="entry name" value="RRM_SF"/>
    <property type="match status" value="1"/>
</dbReference>
<evidence type="ECO:0000259" key="3">
    <source>
        <dbReference type="PROSITE" id="PS50102"/>
    </source>
</evidence>
<evidence type="ECO:0000256" key="2">
    <source>
        <dbReference type="PROSITE-ProRule" id="PRU00176"/>
    </source>
</evidence>
<evidence type="ECO:0000313" key="4">
    <source>
        <dbReference type="EMBL" id="KAG6532106.1"/>
    </source>
</evidence>
<dbReference type="Proteomes" id="UP000734854">
    <property type="component" value="Unassembled WGS sequence"/>
</dbReference>
<accession>A0A8J5M1Z8</accession>
<evidence type="ECO:0000256" key="1">
    <source>
        <dbReference type="ARBA" id="ARBA00022884"/>
    </source>
</evidence>